<evidence type="ECO:0008006" key="6">
    <source>
        <dbReference type="Google" id="ProtNLM"/>
    </source>
</evidence>
<evidence type="ECO:0000259" key="2">
    <source>
        <dbReference type="Pfam" id="PF02470"/>
    </source>
</evidence>
<organism evidence="4 5">
    <name type="scientific">Nocardioides panacisoli</name>
    <dbReference type="NCBI Taxonomy" id="627624"/>
    <lineage>
        <taxon>Bacteria</taxon>
        <taxon>Bacillati</taxon>
        <taxon>Actinomycetota</taxon>
        <taxon>Actinomycetes</taxon>
        <taxon>Propionibacteriales</taxon>
        <taxon>Nocardioidaceae</taxon>
        <taxon>Nocardioides</taxon>
    </lineage>
</organism>
<dbReference type="InterPro" id="IPR024516">
    <property type="entry name" value="Mce_C"/>
</dbReference>
<dbReference type="InterPro" id="IPR003399">
    <property type="entry name" value="Mce/MlaD"/>
</dbReference>
<accession>A0ABP7J3D9</accession>
<dbReference type="Pfam" id="PF02470">
    <property type="entry name" value="MlaD"/>
    <property type="match status" value="1"/>
</dbReference>
<evidence type="ECO:0000313" key="4">
    <source>
        <dbReference type="EMBL" id="GAA3833794.1"/>
    </source>
</evidence>
<evidence type="ECO:0000256" key="1">
    <source>
        <dbReference type="SAM" id="SignalP"/>
    </source>
</evidence>
<feature type="signal peptide" evidence="1">
    <location>
        <begin position="1"/>
        <end position="25"/>
    </location>
</feature>
<dbReference type="PANTHER" id="PTHR33371">
    <property type="entry name" value="INTERMEMBRANE PHOSPHOLIPID TRANSPORT SYSTEM BINDING PROTEIN MLAD-RELATED"/>
    <property type="match status" value="1"/>
</dbReference>
<keyword evidence="1" id="KW-0732">Signal</keyword>
<name>A0ABP7J3D9_9ACTN</name>
<dbReference type="InterPro" id="IPR052336">
    <property type="entry name" value="MlaD_Phospholipid_Transporter"/>
</dbReference>
<evidence type="ECO:0000313" key="5">
    <source>
        <dbReference type="Proteomes" id="UP001501821"/>
    </source>
</evidence>
<gene>
    <name evidence="4" type="ORF">GCM10022242_38610</name>
</gene>
<dbReference type="EMBL" id="BAABAH010000019">
    <property type="protein sequence ID" value="GAA3833794.1"/>
    <property type="molecule type" value="Genomic_DNA"/>
</dbReference>
<dbReference type="NCBIfam" id="TIGR00996">
    <property type="entry name" value="Mtu_fam_mce"/>
    <property type="match status" value="1"/>
</dbReference>
<dbReference type="InterPro" id="IPR005693">
    <property type="entry name" value="Mce"/>
</dbReference>
<dbReference type="PROSITE" id="PS51257">
    <property type="entry name" value="PROKAR_LIPOPROTEIN"/>
    <property type="match status" value="1"/>
</dbReference>
<feature type="chain" id="PRO_5046965341" description="MCE family protein" evidence="1">
    <location>
        <begin position="26"/>
        <end position="357"/>
    </location>
</feature>
<dbReference type="Proteomes" id="UP001501821">
    <property type="component" value="Unassembled WGS sequence"/>
</dbReference>
<feature type="domain" description="Mce/MlaD" evidence="2">
    <location>
        <begin position="34"/>
        <end position="107"/>
    </location>
</feature>
<evidence type="ECO:0000259" key="3">
    <source>
        <dbReference type="Pfam" id="PF11887"/>
    </source>
</evidence>
<comment type="caution">
    <text evidence="4">The sequence shown here is derived from an EMBL/GenBank/DDBJ whole genome shotgun (WGS) entry which is preliminary data.</text>
</comment>
<feature type="domain" description="Mammalian cell entry C-terminal" evidence="3">
    <location>
        <begin position="114"/>
        <end position="268"/>
    </location>
</feature>
<reference evidence="5" key="1">
    <citation type="journal article" date="2019" name="Int. J. Syst. Evol. Microbiol.">
        <title>The Global Catalogue of Microorganisms (GCM) 10K type strain sequencing project: providing services to taxonomists for standard genome sequencing and annotation.</title>
        <authorList>
            <consortium name="The Broad Institute Genomics Platform"/>
            <consortium name="The Broad Institute Genome Sequencing Center for Infectious Disease"/>
            <person name="Wu L."/>
            <person name="Ma J."/>
        </authorList>
    </citation>
    <scope>NUCLEOTIDE SEQUENCE [LARGE SCALE GENOMIC DNA]</scope>
    <source>
        <strain evidence="5">JCM 16953</strain>
    </source>
</reference>
<protein>
    <recommendedName>
        <fullName evidence="6">MCE family protein</fullName>
    </recommendedName>
</protein>
<dbReference type="RefSeq" id="WP_344778581.1">
    <property type="nucleotide sequence ID" value="NZ_BAABAH010000019.1"/>
</dbReference>
<keyword evidence="5" id="KW-1185">Reference proteome</keyword>
<proteinExistence type="predicted"/>
<dbReference type="Pfam" id="PF11887">
    <property type="entry name" value="Mce4_CUP1"/>
    <property type="match status" value="1"/>
</dbReference>
<dbReference type="PANTHER" id="PTHR33371:SF4">
    <property type="entry name" value="INTERMEMBRANE PHOSPHOLIPID TRANSPORT SYSTEM BINDING PROTEIN MLAD"/>
    <property type="match status" value="1"/>
</dbReference>
<sequence length="357" mass="37622">MSTTTLRRLALAVIAAVLFSTSGCGVLPGSAGSREISAYFEDSAGLFKGNDVGILGVVVGKITDISPDGDRVKVTMEVDGDYKIPQDAGAVVVARSVATDRYVELTPVYTGGPEMKDGAEIPLNRTRTPVDFDQVLQSLNRFATGIAGSKDTIDAVKRFISAGTKALQGRGPLLNQTIHSLADGVNGLNAQREDVAATIKSLDTLLGTVAQNEGTARTFIQQVAKASDLLASERTNFRTALRTLNTAVTQVARFAVDNRDQIVRALGGSTRLMRNVLGKQDQLQEILRDMPLALQNIQLAKTSDNKLPTVLDPLALAPLGGLLQGVCDKLPPAVCDLLSLQPLGRPQPGPAVGGGAR</sequence>